<dbReference type="EMBL" id="CP009384">
    <property type="protein sequence ID" value="AIN96845.1"/>
    <property type="molecule type" value="Genomic_DNA"/>
</dbReference>
<dbReference type="GO" id="GO:0015087">
    <property type="term" value="F:cobalt ion transmembrane transporter activity"/>
    <property type="evidence" value="ECO:0007669"/>
    <property type="project" value="TreeGrafter"/>
</dbReference>
<dbReference type="SUPFAM" id="SSF143865">
    <property type="entry name" value="CorA soluble domain-like"/>
    <property type="match status" value="1"/>
</dbReference>
<sequence>MSSNASDTVAPASLPAEGVTMTPSDQPVHPGTPNLHTPHSAQRPSTSSELGSNRVPPLPCAQDSATVAMPISSTEVRLSSSHSYTLRPLEIVESIKVLHELHQNGGLTKEEFAHAKQQILDSGSSSASTFKSKPKRSREWRPRGRHHRRRGRNSHSLSTSTGTHPSQDSRTCISSGAGTKSTSHRPSRSSSSSSSSSDRFIIVPRSTVWRTLNDAIEEGLLVHHSAEGHTVRSECNSASPRVYSPLLSSSGGTDVGRGGSEKEKQGESCAGAHRRNGYQEIPSEDPLPSNVGSGAAVPTPALAAAPGTKDGVFVSLGSGSVGSATAATGSSVARHIASDGRDKAKYGAFLSRDDGARVVGPAPAMRTALRREDVVRIHYFNSRGGSGNHFSNVELQTSQLRDPIFVHKGQSQVIPAKLRASVSRPGHDEPTMVAMPAQDSQIFQLAEMTLEERRAWEMTTTRSSSTSRRARSSYFEQSFNWYWVDVTGRDPSRQRYNATLRYLTDRFKLCESFLVEREHTLVLPQVCESPIYPGQYLLNLRVATDKISISDDSVMELTNRWIIVVDLKQHVVITLHRVDTHGMANLRAQWKRVIENNNVSFQEFLLKIIDDAIYTYQLSLDVHTALLEKCEAKLFVEKQSVSTPAVSDHYIDKRILRHFAGSSRSPFLHRLLDEKDHSPMTKGEMNSFLHHLHRRTSVQHRMLNVTQIVLAKAFTKLRLCSREMAEQMCSSCIEISDRAMEVRDDAKTLLNLHISLQSFRTTELMAVLTRVTMLFTPVTFLAGVYGMNFQKRFPELTWEYGYPFFWLMCIILVIIMHTFFVREH</sequence>
<dbReference type="GeneID" id="22573543"/>
<feature type="compositionally biased region" description="Polar residues" evidence="11">
    <location>
        <begin position="157"/>
        <end position="180"/>
    </location>
</feature>
<evidence type="ECO:0000256" key="1">
    <source>
        <dbReference type="ARBA" id="ARBA00004651"/>
    </source>
</evidence>
<keyword evidence="4" id="KW-1003">Cell membrane</keyword>
<dbReference type="CDD" id="cd12832">
    <property type="entry name" value="TmCorA-like_u3"/>
    <property type="match status" value="1"/>
</dbReference>
<keyword evidence="6 12" id="KW-0812">Transmembrane</keyword>
<keyword evidence="14" id="KW-1185">Reference proteome</keyword>
<dbReference type="FunFam" id="1.20.58.340:FF:000001">
    <property type="entry name" value="Magnesium transport protein CorA"/>
    <property type="match status" value="1"/>
</dbReference>
<evidence type="ECO:0000313" key="14">
    <source>
        <dbReference type="Proteomes" id="UP000063063"/>
    </source>
</evidence>
<dbReference type="InterPro" id="IPR002523">
    <property type="entry name" value="MgTranspt_CorA/ZnTranspt_ZntB"/>
</dbReference>
<organism evidence="13 14">
    <name type="scientific">Leishmania panamensis</name>
    <dbReference type="NCBI Taxonomy" id="5679"/>
    <lineage>
        <taxon>Eukaryota</taxon>
        <taxon>Discoba</taxon>
        <taxon>Euglenozoa</taxon>
        <taxon>Kinetoplastea</taxon>
        <taxon>Metakinetoplastina</taxon>
        <taxon>Trypanosomatida</taxon>
        <taxon>Trypanosomatidae</taxon>
        <taxon>Leishmaniinae</taxon>
        <taxon>Leishmania</taxon>
        <taxon>Leishmania guyanensis species complex</taxon>
    </lineage>
</organism>
<feature type="region of interest" description="Disordered" evidence="11">
    <location>
        <begin position="232"/>
        <end position="271"/>
    </location>
</feature>
<keyword evidence="8 12" id="KW-1133">Transmembrane helix</keyword>
<feature type="region of interest" description="Disordered" evidence="11">
    <location>
        <begin position="118"/>
        <end position="198"/>
    </location>
</feature>
<evidence type="ECO:0000256" key="11">
    <source>
        <dbReference type="SAM" id="MobiDB-lite"/>
    </source>
</evidence>
<evidence type="ECO:0000256" key="8">
    <source>
        <dbReference type="ARBA" id="ARBA00022989"/>
    </source>
</evidence>
<feature type="compositionally biased region" description="Low complexity" evidence="11">
    <location>
        <begin position="122"/>
        <end position="131"/>
    </location>
</feature>
<dbReference type="GO" id="GO:0050897">
    <property type="term" value="F:cobalt ion binding"/>
    <property type="evidence" value="ECO:0007669"/>
    <property type="project" value="TreeGrafter"/>
</dbReference>
<gene>
    <name evidence="13" type="primary">MGT1</name>
    <name evidence="13" type="ORF">LPMP_151230</name>
</gene>
<evidence type="ECO:0000256" key="2">
    <source>
        <dbReference type="ARBA" id="ARBA00009765"/>
    </source>
</evidence>
<keyword evidence="10 12" id="KW-0472">Membrane</keyword>
<dbReference type="OrthoDB" id="165352at2759"/>
<evidence type="ECO:0000256" key="9">
    <source>
        <dbReference type="ARBA" id="ARBA00023065"/>
    </source>
</evidence>
<dbReference type="VEuPathDB" id="TriTrypDB:LPAL13_150017700"/>
<dbReference type="Proteomes" id="UP000063063">
    <property type="component" value="Chromosome 15"/>
</dbReference>
<keyword evidence="7" id="KW-0460">Magnesium</keyword>
<dbReference type="GO" id="GO:0015095">
    <property type="term" value="F:magnesium ion transmembrane transporter activity"/>
    <property type="evidence" value="ECO:0007669"/>
    <property type="project" value="TreeGrafter"/>
</dbReference>
<dbReference type="KEGG" id="lpan:LPMP_151230"/>
<evidence type="ECO:0000256" key="12">
    <source>
        <dbReference type="SAM" id="Phobius"/>
    </source>
</evidence>
<comment type="similarity">
    <text evidence="2">Belongs to the CorA metal ion transporter (MIT) (TC 1.A.35) family.</text>
</comment>
<dbReference type="Gene3D" id="1.20.58.340">
    <property type="entry name" value="Magnesium transport protein CorA, transmembrane region"/>
    <property type="match status" value="1"/>
</dbReference>
<feature type="transmembrane region" description="Helical" evidence="12">
    <location>
        <begin position="800"/>
        <end position="820"/>
    </location>
</feature>
<evidence type="ECO:0000256" key="4">
    <source>
        <dbReference type="ARBA" id="ARBA00022475"/>
    </source>
</evidence>
<dbReference type="AlphaFoldDB" id="A0A088RLY4"/>
<evidence type="ECO:0000256" key="3">
    <source>
        <dbReference type="ARBA" id="ARBA00022448"/>
    </source>
</evidence>
<accession>A0A088RLY4</accession>
<dbReference type="Pfam" id="PF01544">
    <property type="entry name" value="CorA"/>
    <property type="match status" value="1"/>
</dbReference>
<dbReference type="GO" id="GO:0005886">
    <property type="term" value="C:plasma membrane"/>
    <property type="evidence" value="ECO:0007669"/>
    <property type="project" value="UniProtKB-SubCell"/>
</dbReference>
<dbReference type="InterPro" id="IPR045863">
    <property type="entry name" value="CorA_TM1_TM2"/>
</dbReference>
<keyword evidence="9" id="KW-0406">Ion transport</keyword>
<keyword evidence="3" id="KW-0813">Transport</keyword>
<proteinExistence type="inferred from homology"/>
<evidence type="ECO:0000256" key="5">
    <source>
        <dbReference type="ARBA" id="ARBA00022519"/>
    </source>
</evidence>
<protein>
    <submittedName>
        <fullName evidence="13">MGT1 magnesium transporter</fullName>
    </submittedName>
</protein>
<feature type="compositionally biased region" description="Basic residues" evidence="11">
    <location>
        <begin position="143"/>
        <end position="153"/>
    </location>
</feature>
<feature type="compositionally biased region" description="Polar residues" evidence="11">
    <location>
        <begin position="34"/>
        <end position="51"/>
    </location>
</feature>
<feature type="region of interest" description="Disordered" evidence="11">
    <location>
        <begin position="1"/>
        <end position="61"/>
    </location>
</feature>
<name>A0A088RLY4_LEIPA</name>
<evidence type="ECO:0000313" key="13">
    <source>
        <dbReference type="EMBL" id="AIN96845.1"/>
    </source>
</evidence>
<dbReference type="VEuPathDB" id="TriTrypDB:LPMP_151230"/>
<evidence type="ECO:0000256" key="10">
    <source>
        <dbReference type="ARBA" id="ARBA00023136"/>
    </source>
</evidence>
<dbReference type="SUPFAM" id="SSF144083">
    <property type="entry name" value="Magnesium transport protein CorA, transmembrane region"/>
    <property type="match status" value="1"/>
</dbReference>
<keyword evidence="5" id="KW-0997">Cell inner membrane</keyword>
<evidence type="ECO:0000256" key="6">
    <source>
        <dbReference type="ARBA" id="ARBA00022692"/>
    </source>
</evidence>
<dbReference type="PANTHER" id="PTHR46494:SF1">
    <property type="entry name" value="CORA FAMILY METAL ION TRANSPORTER (EUROFUNG)"/>
    <property type="match status" value="1"/>
</dbReference>
<dbReference type="PANTHER" id="PTHR46494">
    <property type="entry name" value="CORA FAMILY METAL ION TRANSPORTER (EUROFUNG)"/>
    <property type="match status" value="1"/>
</dbReference>
<dbReference type="GO" id="GO:0000287">
    <property type="term" value="F:magnesium ion binding"/>
    <property type="evidence" value="ECO:0007669"/>
    <property type="project" value="TreeGrafter"/>
</dbReference>
<feature type="compositionally biased region" description="Low complexity" evidence="11">
    <location>
        <begin position="188"/>
        <end position="197"/>
    </location>
</feature>
<dbReference type="InterPro" id="IPR045861">
    <property type="entry name" value="CorA_cytoplasmic_dom"/>
</dbReference>
<dbReference type="eggNOG" id="ENOG502R8TN">
    <property type="taxonomic scope" value="Eukaryota"/>
</dbReference>
<feature type="transmembrane region" description="Helical" evidence="12">
    <location>
        <begin position="764"/>
        <end position="788"/>
    </location>
</feature>
<evidence type="ECO:0000256" key="7">
    <source>
        <dbReference type="ARBA" id="ARBA00022842"/>
    </source>
</evidence>
<comment type="subcellular location">
    <subcellularLocation>
        <location evidence="1">Cell membrane</location>
        <topology evidence="1">Multi-pass membrane protein</topology>
    </subcellularLocation>
</comment>
<reference evidence="13 14" key="1">
    <citation type="journal article" date="2015" name="Sci. Rep.">
        <title>The genome of Leishmania panamensis: insights into genomics of the L. (Viannia) subgenus.</title>
        <authorList>
            <person name="Llanes A."/>
            <person name="Restrepo C.M."/>
            <person name="Vecchio G.D."/>
            <person name="Anguizola F.J."/>
            <person name="Lleonart R."/>
        </authorList>
    </citation>
    <scope>NUCLEOTIDE SEQUENCE [LARGE SCALE GENOMIC DNA]</scope>
    <source>
        <strain evidence="13 14">MHOM/PA/94/PSC-1</strain>
    </source>
</reference>
<dbReference type="RefSeq" id="XP_010697498.1">
    <property type="nucleotide sequence ID" value="XM_010699196.1"/>
</dbReference>